<keyword evidence="10" id="KW-1185">Reference proteome</keyword>
<reference evidence="9 10" key="1">
    <citation type="journal article" date="2024" name="Insects">
        <title>An Improved Chromosome-Level Genome Assembly of the Firefly Pyrocoelia pectoralis.</title>
        <authorList>
            <person name="Fu X."/>
            <person name="Meyer-Rochow V.B."/>
            <person name="Ballantyne L."/>
            <person name="Zhu X."/>
        </authorList>
    </citation>
    <scope>NUCLEOTIDE SEQUENCE [LARGE SCALE GENOMIC DNA]</scope>
    <source>
        <strain evidence="9">XCY_ONT2</strain>
    </source>
</reference>
<dbReference type="GO" id="GO:0016020">
    <property type="term" value="C:membrane"/>
    <property type="evidence" value="ECO:0007669"/>
    <property type="project" value="UniProtKB-SubCell"/>
</dbReference>
<dbReference type="Pfam" id="PF02466">
    <property type="entry name" value="Tim17"/>
    <property type="match status" value="1"/>
</dbReference>
<dbReference type="GO" id="GO:0005739">
    <property type="term" value="C:mitochondrion"/>
    <property type="evidence" value="ECO:0007669"/>
    <property type="project" value="TreeGrafter"/>
</dbReference>
<evidence type="ECO:0000313" key="10">
    <source>
        <dbReference type="Proteomes" id="UP001329430"/>
    </source>
</evidence>
<dbReference type="EMBL" id="JAVRBK010000004">
    <property type="protein sequence ID" value="KAK5644505.1"/>
    <property type="molecule type" value="Genomic_DNA"/>
</dbReference>
<gene>
    <name evidence="9" type="ORF">RI129_005805</name>
</gene>
<evidence type="ECO:0000256" key="7">
    <source>
        <dbReference type="ARBA" id="ARBA00041344"/>
    </source>
</evidence>
<comment type="caution">
    <text evidence="9">The sequence shown here is derived from an EMBL/GenBank/DDBJ whole genome shotgun (WGS) entry which is preliminary data.</text>
</comment>
<keyword evidence="4 8" id="KW-1133">Transmembrane helix</keyword>
<evidence type="ECO:0000256" key="1">
    <source>
        <dbReference type="ARBA" id="ARBA00004141"/>
    </source>
</evidence>
<protein>
    <recommendedName>
        <fullName evidence="6">Complex I assembly factor TIMMDC1, mitochondrial</fullName>
    </recommendedName>
    <alternativeName>
        <fullName evidence="7">Translocase of inner mitochondrial membrane domain-containing protein 1</fullName>
    </alternativeName>
</protein>
<evidence type="ECO:0000256" key="8">
    <source>
        <dbReference type="SAM" id="Phobius"/>
    </source>
</evidence>
<dbReference type="InterPro" id="IPR055299">
    <property type="entry name" value="TIMMDC1"/>
</dbReference>
<feature type="transmembrane region" description="Helical" evidence="8">
    <location>
        <begin position="125"/>
        <end position="146"/>
    </location>
</feature>
<dbReference type="Proteomes" id="UP001329430">
    <property type="component" value="Chromosome 4"/>
</dbReference>
<dbReference type="AlphaFoldDB" id="A0AAN7VA26"/>
<dbReference type="PANTHER" id="PTHR13002:SF1">
    <property type="entry name" value="COMPLEX I ASSEMBLY FACTOR TIMMDC1, MITOCHONDRIAL"/>
    <property type="match status" value="1"/>
</dbReference>
<evidence type="ECO:0000256" key="4">
    <source>
        <dbReference type="ARBA" id="ARBA00022989"/>
    </source>
</evidence>
<organism evidence="9 10">
    <name type="scientific">Pyrocoelia pectoralis</name>
    <dbReference type="NCBI Taxonomy" id="417401"/>
    <lineage>
        <taxon>Eukaryota</taxon>
        <taxon>Metazoa</taxon>
        <taxon>Ecdysozoa</taxon>
        <taxon>Arthropoda</taxon>
        <taxon>Hexapoda</taxon>
        <taxon>Insecta</taxon>
        <taxon>Pterygota</taxon>
        <taxon>Neoptera</taxon>
        <taxon>Endopterygota</taxon>
        <taxon>Coleoptera</taxon>
        <taxon>Polyphaga</taxon>
        <taxon>Elateriformia</taxon>
        <taxon>Elateroidea</taxon>
        <taxon>Lampyridae</taxon>
        <taxon>Lampyrinae</taxon>
        <taxon>Pyrocoelia</taxon>
    </lineage>
</organism>
<evidence type="ECO:0000256" key="3">
    <source>
        <dbReference type="ARBA" id="ARBA00022692"/>
    </source>
</evidence>
<comment type="similarity">
    <text evidence="2">Belongs to the Tim17/Tim22/Tim23 family.</text>
</comment>
<sequence>MIARKFGKFTLLSSLLPIDDVSKDLKTVKEADLTVVENETGWERLNYLFRKDEFGRLTPELQSMISVSCTSCLIGMLYGGMTHTRETYIDFIKNNQATTFTSHLEAKKKLQDRMTLSFAKGAFKWGWRLTFFSTTYIIVSTLYSTYRGKNGILEHTLAGTVAGSLYKFKLGPTATVVGGIVGGFLGSGAGIVTSYLLRLTGMTMQEVRYWNYKWLKVRQDKFDEEFKKHIEKDQIPLLIERELVMEKSPNDLSTLDTPIQVKH</sequence>
<keyword evidence="5 8" id="KW-0472">Membrane</keyword>
<comment type="subcellular location">
    <subcellularLocation>
        <location evidence="1">Membrane</location>
        <topology evidence="1">Multi-pass membrane protein</topology>
    </subcellularLocation>
</comment>
<evidence type="ECO:0000313" key="9">
    <source>
        <dbReference type="EMBL" id="KAK5644505.1"/>
    </source>
</evidence>
<dbReference type="GO" id="GO:0032981">
    <property type="term" value="P:mitochondrial respiratory chain complex I assembly"/>
    <property type="evidence" value="ECO:0007669"/>
    <property type="project" value="InterPro"/>
</dbReference>
<feature type="transmembrane region" description="Helical" evidence="8">
    <location>
        <begin position="174"/>
        <end position="197"/>
    </location>
</feature>
<evidence type="ECO:0000256" key="2">
    <source>
        <dbReference type="ARBA" id="ARBA00008444"/>
    </source>
</evidence>
<evidence type="ECO:0000256" key="6">
    <source>
        <dbReference type="ARBA" id="ARBA00040778"/>
    </source>
</evidence>
<name>A0AAN7VA26_9COLE</name>
<keyword evidence="3 8" id="KW-0812">Transmembrane</keyword>
<accession>A0AAN7VA26</accession>
<evidence type="ECO:0000256" key="5">
    <source>
        <dbReference type="ARBA" id="ARBA00023136"/>
    </source>
</evidence>
<dbReference type="PANTHER" id="PTHR13002">
    <property type="entry name" value="C3ORF1 PROTEIN-RELATED"/>
    <property type="match status" value="1"/>
</dbReference>
<proteinExistence type="inferred from homology"/>